<dbReference type="Proteomes" id="UP001141552">
    <property type="component" value="Unassembled WGS sequence"/>
</dbReference>
<evidence type="ECO:0000256" key="10">
    <source>
        <dbReference type="SAM" id="Phobius"/>
    </source>
</evidence>
<dbReference type="InterPro" id="IPR044851">
    <property type="entry name" value="Wax_synthase"/>
</dbReference>
<comment type="similarity">
    <text evidence="3">Belongs to the wax synthase family.</text>
</comment>
<evidence type="ECO:0000256" key="9">
    <source>
        <dbReference type="ARBA" id="ARBA00023315"/>
    </source>
</evidence>
<dbReference type="Pfam" id="PF13813">
    <property type="entry name" value="MBOAT_2"/>
    <property type="match status" value="1"/>
</dbReference>
<dbReference type="InterPro" id="IPR032805">
    <property type="entry name" value="Wax_synthase_dom"/>
</dbReference>
<dbReference type="AlphaFoldDB" id="A0A9Q0F284"/>
<dbReference type="EMBL" id="JAKUCV010007722">
    <property type="protein sequence ID" value="KAJ4822246.1"/>
    <property type="molecule type" value="Genomic_DNA"/>
</dbReference>
<keyword evidence="7" id="KW-0443">Lipid metabolism</keyword>
<reference evidence="12" key="1">
    <citation type="submission" date="2022-02" db="EMBL/GenBank/DDBJ databases">
        <authorList>
            <person name="Henning P.M."/>
            <person name="McCubbin A.G."/>
            <person name="Shore J.S."/>
        </authorList>
    </citation>
    <scope>NUCLEOTIDE SEQUENCE</scope>
    <source>
        <strain evidence="12">F60SS</strain>
        <tissue evidence="12">Leaves</tissue>
    </source>
</reference>
<evidence type="ECO:0000256" key="1">
    <source>
        <dbReference type="ARBA" id="ARBA00004141"/>
    </source>
</evidence>
<reference evidence="12" key="2">
    <citation type="journal article" date="2023" name="Plants (Basel)">
        <title>Annotation of the Turnera subulata (Passifloraceae) Draft Genome Reveals the S-Locus Evolved after the Divergence of Turneroideae from Passifloroideae in a Stepwise Manner.</title>
        <authorList>
            <person name="Henning P.M."/>
            <person name="Roalson E.H."/>
            <person name="Mir W."/>
            <person name="McCubbin A.G."/>
            <person name="Shore J.S."/>
        </authorList>
    </citation>
    <scope>NUCLEOTIDE SEQUENCE</scope>
    <source>
        <strain evidence="12">F60SS</strain>
    </source>
</reference>
<sequence>MGMIYKDFWMPTPNILRKPEILQVVRLDFFLSLIQFVSIACLPIKIKRNESNPPSKKSPKLPLNWPINFLILAISVGLHDYMELFVTGTEMMRSNSPCVVLLSYCGLVYLVVDIIFGACNTIVHFILKVDLEQPSDEPYLATSLQDFWGRSPILTQIYPIPQIMHPGMIEPRWPRWPEWAPLPATLATFVVSGLMHELIFYRLTRTSPSWEVTCFFVLQGLCVVVEFAVLTVGFAFVTANWLFFPPLVRTGADERAIAECKKLLKFMKLAGAKKINKLV</sequence>
<name>A0A9Q0F284_9ROSI</name>
<keyword evidence="5 10" id="KW-0812">Transmembrane</keyword>
<evidence type="ECO:0000256" key="7">
    <source>
        <dbReference type="ARBA" id="ARBA00023098"/>
    </source>
</evidence>
<dbReference type="PANTHER" id="PTHR31595:SF57">
    <property type="entry name" value="OS04G0481900 PROTEIN"/>
    <property type="match status" value="1"/>
</dbReference>
<evidence type="ECO:0000259" key="11">
    <source>
        <dbReference type="Pfam" id="PF13813"/>
    </source>
</evidence>
<evidence type="ECO:0000256" key="5">
    <source>
        <dbReference type="ARBA" id="ARBA00022692"/>
    </source>
</evidence>
<keyword evidence="6 10" id="KW-1133">Transmembrane helix</keyword>
<keyword evidence="13" id="KW-1185">Reference proteome</keyword>
<evidence type="ECO:0000313" key="12">
    <source>
        <dbReference type="EMBL" id="KAJ4822246.1"/>
    </source>
</evidence>
<keyword evidence="9" id="KW-0012">Acyltransferase</keyword>
<feature type="transmembrane region" description="Helical" evidence="10">
    <location>
        <begin position="212"/>
        <end position="237"/>
    </location>
</feature>
<evidence type="ECO:0000256" key="3">
    <source>
        <dbReference type="ARBA" id="ARBA00007282"/>
    </source>
</evidence>
<comment type="caution">
    <text evidence="12">The sequence shown here is derived from an EMBL/GenBank/DDBJ whole genome shotgun (WGS) entry which is preliminary data.</text>
</comment>
<feature type="non-terminal residue" evidence="12">
    <location>
        <position position="279"/>
    </location>
</feature>
<comment type="subcellular location">
    <subcellularLocation>
        <location evidence="1">Membrane</location>
        <topology evidence="1">Multi-pass membrane protein</topology>
    </subcellularLocation>
</comment>
<feature type="domain" description="Wax synthase" evidence="11">
    <location>
        <begin position="136"/>
        <end position="217"/>
    </location>
</feature>
<evidence type="ECO:0000256" key="6">
    <source>
        <dbReference type="ARBA" id="ARBA00022989"/>
    </source>
</evidence>
<protein>
    <recommendedName>
        <fullName evidence="11">Wax synthase domain-containing protein</fullName>
    </recommendedName>
</protein>
<keyword evidence="8 10" id="KW-0472">Membrane</keyword>
<dbReference type="GO" id="GO:0006629">
    <property type="term" value="P:lipid metabolic process"/>
    <property type="evidence" value="ECO:0007669"/>
    <property type="project" value="UniProtKB-KW"/>
</dbReference>
<accession>A0A9Q0F284</accession>
<dbReference type="GO" id="GO:0016020">
    <property type="term" value="C:membrane"/>
    <property type="evidence" value="ECO:0007669"/>
    <property type="project" value="UniProtKB-SubCell"/>
</dbReference>
<dbReference type="OrthoDB" id="1077582at2759"/>
<feature type="transmembrane region" description="Helical" evidence="10">
    <location>
        <begin position="27"/>
        <end position="46"/>
    </location>
</feature>
<dbReference type="GO" id="GO:0008374">
    <property type="term" value="F:O-acyltransferase activity"/>
    <property type="evidence" value="ECO:0007669"/>
    <property type="project" value="InterPro"/>
</dbReference>
<evidence type="ECO:0000256" key="2">
    <source>
        <dbReference type="ARBA" id="ARBA00005179"/>
    </source>
</evidence>
<gene>
    <name evidence="12" type="ORF">Tsubulata_024565</name>
</gene>
<feature type="transmembrane region" description="Helical" evidence="10">
    <location>
        <begin position="98"/>
        <end position="127"/>
    </location>
</feature>
<proteinExistence type="inferred from homology"/>
<organism evidence="12 13">
    <name type="scientific">Turnera subulata</name>
    <dbReference type="NCBI Taxonomy" id="218843"/>
    <lineage>
        <taxon>Eukaryota</taxon>
        <taxon>Viridiplantae</taxon>
        <taxon>Streptophyta</taxon>
        <taxon>Embryophyta</taxon>
        <taxon>Tracheophyta</taxon>
        <taxon>Spermatophyta</taxon>
        <taxon>Magnoliopsida</taxon>
        <taxon>eudicotyledons</taxon>
        <taxon>Gunneridae</taxon>
        <taxon>Pentapetalae</taxon>
        <taxon>rosids</taxon>
        <taxon>fabids</taxon>
        <taxon>Malpighiales</taxon>
        <taxon>Passifloraceae</taxon>
        <taxon>Turnera</taxon>
    </lineage>
</organism>
<feature type="transmembrane region" description="Helical" evidence="10">
    <location>
        <begin position="66"/>
        <end position="86"/>
    </location>
</feature>
<dbReference type="PANTHER" id="PTHR31595">
    <property type="entry name" value="LONG-CHAIN-ALCOHOL O-FATTY-ACYLTRANSFERASE 3-RELATED"/>
    <property type="match status" value="1"/>
</dbReference>
<evidence type="ECO:0000256" key="4">
    <source>
        <dbReference type="ARBA" id="ARBA00022679"/>
    </source>
</evidence>
<evidence type="ECO:0000313" key="13">
    <source>
        <dbReference type="Proteomes" id="UP001141552"/>
    </source>
</evidence>
<comment type="pathway">
    <text evidence="2">Secondary metabolite biosynthesis.</text>
</comment>
<feature type="transmembrane region" description="Helical" evidence="10">
    <location>
        <begin position="180"/>
        <end position="200"/>
    </location>
</feature>
<evidence type="ECO:0000256" key="8">
    <source>
        <dbReference type="ARBA" id="ARBA00023136"/>
    </source>
</evidence>
<keyword evidence="4" id="KW-0808">Transferase</keyword>